<dbReference type="InterPro" id="IPR001697">
    <property type="entry name" value="Pyr_Knase"/>
</dbReference>
<dbReference type="InterPro" id="IPR015813">
    <property type="entry name" value="Pyrv/PenolPyrv_kinase-like_dom"/>
</dbReference>
<dbReference type="GO" id="GO:0030955">
    <property type="term" value="F:potassium ion binding"/>
    <property type="evidence" value="ECO:0007669"/>
    <property type="project" value="InterPro"/>
</dbReference>
<keyword evidence="9 14" id="KW-0418">Kinase</keyword>
<protein>
    <recommendedName>
        <fullName evidence="5 14">Pyruvate kinase</fullName>
        <ecNumber evidence="4 14">2.7.1.40</ecNumber>
    </recommendedName>
</protein>
<comment type="similarity">
    <text evidence="3 14">Belongs to the pyruvate kinase family.</text>
</comment>
<dbReference type="Gene3D" id="2.40.33.10">
    <property type="entry name" value="PK beta-barrel domain-like"/>
    <property type="match status" value="1"/>
</dbReference>
<name>A0A173YTH2_9CLOT</name>
<keyword evidence="13 16" id="KW-0670">Pyruvate</keyword>
<evidence type="ECO:0000256" key="9">
    <source>
        <dbReference type="ARBA" id="ARBA00022777"/>
    </source>
</evidence>
<evidence type="ECO:0000256" key="6">
    <source>
        <dbReference type="ARBA" id="ARBA00022679"/>
    </source>
</evidence>
<dbReference type="UniPathway" id="UPA00109">
    <property type="reaction ID" value="UER00188"/>
</dbReference>
<keyword evidence="11 14" id="KW-0460">Magnesium</keyword>
<dbReference type="AlphaFoldDB" id="A0A173YTH2"/>
<evidence type="ECO:0000256" key="8">
    <source>
        <dbReference type="ARBA" id="ARBA00022741"/>
    </source>
</evidence>
<evidence type="ECO:0000313" key="16">
    <source>
        <dbReference type="EMBL" id="OBY10626.1"/>
    </source>
</evidence>
<dbReference type="SUPFAM" id="SSF50800">
    <property type="entry name" value="PK beta-barrel domain-like"/>
    <property type="match status" value="1"/>
</dbReference>
<proteinExistence type="inferred from homology"/>
<dbReference type="InterPro" id="IPR015793">
    <property type="entry name" value="Pyrv_Knase_brl"/>
</dbReference>
<keyword evidence="8" id="KW-0547">Nucleotide-binding</keyword>
<evidence type="ECO:0000256" key="5">
    <source>
        <dbReference type="ARBA" id="ARBA00018587"/>
    </source>
</evidence>
<evidence type="ECO:0000256" key="10">
    <source>
        <dbReference type="ARBA" id="ARBA00022840"/>
    </source>
</evidence>
<comment type="caution">
    <text evidence="16">The sequence shown here is derived from an EMBL/GenBank/DDBJ whole genome shotgun (WGS) entry which is preliminary data.</text>
</comment>
<evidence type="ECO:0000256" key="13">
    <source>
        <dbReference type="ARBA" id="ARBA00023317"/>
    </source>
</evidence>
<dbReference type="PRINTS" id="PR01050">
    <property type="entry name" value="PYRUVTKNASE"/>
</dbReference>
<dbReference type="GO" id="GO:0000287">
    <property type="term" value="F:magnesium ion binding"/>
    <property type="evidence" value="ECO:0007669"/>
    <property type="project" value="InterPro"/>
</dbReference>
<dbReference type="EC" id="2.7.1.40" evidence="4 14"/>
<evidence type="ECO:0000256" key="11">
    <source>
        <dbReference type="ARBA" id="ARBA00022842"/>
    </source>
</evidence>
<dbReference type="GeneID" id="42774556"/>
<dbReference type="RefSeq" id="WP_027096716.1">
    <property type="nucleotide sequence ID" value="NZ_CABHIH010000002.1"/>
</dbReference>
<dbReference type="InterPro" id="IPR015806">
    <property type="entry name" value="Pyrv_Knase_insert_dom_sf"/>
</dbReference>
<keyword evidence="7" id="KW-0479">Metal-binding</keyword>
<evidence type="ECO:0000256" key="3">
    <source>
        <dbReference type="ARBA" id="ARBA00008663"/>
    </source>
</evidence>
<gene>
    <name evidence="16" type="ORF">CP373A1_08945</name>
</gene>
<dbReference type="EMBL" id="MAPZ01000019">
    <property type="protein sequence ID" value="OBY10626.1"/>
    <property type="molecule type" value="Genomic_DNA"/>
</dbReference>
<evidence type="ECO:0000313" key="17">
    <source>
        <dbReference type="Proteomes" id="UP000092714"/>
    </source>
</evidence>
<dbReference type="PANTHER" id="PTHR11817">
    <property type="entry name" value="PYRUVATE KINASE"/>
    <property type="match status" value="1"/>
</dbReference>
<sequence length="339" mass="38013">MLVIATIGPSTNEKLILRDIIDSGANMIRLNFSHGRLEEFEEKVNIARSIKSDIEIMQDLSGSKIRVSDKLPYIIKLYHGEEVFFCGEDSYKKRGHNFAFGSKKVIPLNISKNILNTNKIRSLSMKDNTMLFEVLNKTEDLIKVKVIKGGVVRAGKGCNIKGINRSKIPLSEKDRSDILWGINHNVDVVCQSFVESPSDIKKVKSYIKEVNMNFNPKIWAKVETPIGVKNIEYILKEVDGVVIGRGDLIPESNIEDTPIYESKVIESCVKNNKEVIVATHLLNSMKNGRKPELPEVEGIYNFVNSGVSGFLLAGETSIGKVPIKTVDFLTKIIKKYSKE</sequence>
<dbReference type="InterPro" id="IPR011037">
    <property type="entry name" value="Pyrv_Knase-like_insert_dom_sf"/>
</dbReference>
<comment type="cofactor">
    <cofactor evidence="1">
        <name>K(+)</name>
        <dbReference type="ChEBI" id="CHEBI:29103"/>
    </cofactor>
</comment>
<dbReference type="Gene3D" id="3.20.20.60">
    <property type="entry name" value="Phosphoenolpyruvate-binding domains"/>
    <property type="match status" value="1"/>
</dbReference>
<comment type="catalytic activity">
    <reaction evidence="14">
        <text>pyruvate + ATP = phosphoenolpyruvate + ADP + H(+)</text>
        <dbReference type="Rhea" id="RHEA:18157"/>
        <dbReference type="ChEBI" id="CHEBI:15361"/>
        <dbReference type="ChEBI" id="CHEBI:15378"/>
        <dbReference type="ChEBI" id="CHEBI:30616"/>
        <dbReference type="ChEBI" id="CHEBI:58702"/>
        <dbReference type="ChEBI" id="CHEBI:456216"/>
        <dbReference type="EC" id="2.7.1.40"/>
    </reaction>
</comment>
<keyword evidence="10" id="KW-0067">ATP-binding</keyword>
<keyword evidence="6 14" id="KW-0808">Transferase</keyword>
<feature type="domain" description="Pyruvate kinase barrel" evidence="15">
    <location>
        <begin position="3"/>
        <end position="326"/>
    </location>
</feature>
<keyword evidence="17" id="KW-1185">Reference proteome</keyword>
<evidence type="ECO:0000256" key="12">
    <source>
        <dbReference type="ARBA" id="ARBA00023152"/>
    </source>
</evidence>
<dbReference type="GO" id="GO:0005524">
    <property type="term" value="F:ATP binding"/>
    <property type="evidence" value="ECO:0007669"/>
    <property type="project" value="UniProtKB-KW"/>
</dbReference>
<evidence type="ECO:0000256" key="14">
    <source>
        <dbReference type="RuleBase" id="RU000504"/>
    </source>
</evidence>
<reference evidence="16 17" key="1">
    <citation type="submission" date="2016-06" db="EMBL/GenBank/DDBJ databases">
        <authorList>
            <person name="Kjaerup R.B."/>
            <person name="Dalgaard T.S."/>
            <person name="Juul-Madsen H.R."/>
        </authorList>
    </citation>
    <scope>NUCLEOTIDE SEQUENCE [LARGE SCALE GENOMIC DNA]</scope>
    <source>
        <strain evidence="16 17">373-A1</strain>
    </source>
</reference>
<dbReference type="Pfam" id="PF00224">
    <property type="entry name" value="PK"/>
    <property type="match status" value="1"/>
</dbReference>
<evidence type="ECO:0000256" key="4">
    <source>
        <dbReference type="ARBA" id="ARBA00012142"/>
    </source>
</evidence>
<organism evidence="16 17">
    <name type="scientific">Clostridium paraputrificum</name>
    <dbReference type="NCBI Taxonomy" id="29363"/>
    <lineage>
        <taxon>Bacteria</taxon>
        <taxon>Bacillati</taxon>
        <taxon>Bacillota</taxon>
        <taxon>Clostridia</taxon>
        <taxon>Eubacteriales</taxon>
        <taxon>Clostridiaceae</taxon>
        <taxon>Clostridium</taxon>
    </lineage>
</organism>
<dbReference type="Proteomes" id="UP000092714">
    <property type="component" value="Unassembled WGS sequence"/>
</dbReference>
<evidence type="ECO:0000259" key="15">
    <source>
        <dbReference type="Pfam" id="PF00224"/>
    </source>
</evidence>
<accession>A0A173YTH2</accession>
<dbReference type="eggNOG" id="COG0469">
    <property type="taxonomic scope" value="Bacteria"/>
</dbReference>
<evidence type="ECO:0000256" key="1">
    <source>
        <dbReference type="ARBA" id="ARBA00001958"/>
    </source>
</evidence>
<dbReference type="GO" id="GO:0004743">
    <property type="term" value="F:pyruvate kinase activity"/>
    <property type="evidence" value="ECO:0007669"/>
    <property type="project" value="UniProtKB-EC"/>
</dbReference>
<keyword evidence="12 14" id="KW-0324">Glycolysis</keyword>
<evidence type="ECO:0000256" key="7">
    <source>
        <dbReference type="ARBA" id="ARBA00022723"/>
    </source>
</evidence>
<dbReference type="InterPro" id="IPR040442">
    <property type="entry name" value="Pyrv_kinase-like_dom_sf"/>
</dbReference>
<evidence type="ECO:0000256" key="2">
    <source>
        <dbReference type="ARBA" id="ARBA00004997"/>
    </source>
</evidence>
<dbReference type="SUPFAM" id="SSF51621">
    <property type="entry name" value="Phosphoenolpyruvate/pyruvate domain"/>
    <property type="match status" value="1"/>
</dbReference>
<comment type="pathway">
    <text evidence="2 14">Carbohydrate degradation; glycolysis; pyruvate from D-glyceraldehyde 3-phosphate: step 5/5.</text>
</comment>
<dbReference type="GO" id="GO:0016301">
    <property type="term" value="F:kinase activity"/>
    <property type="evidence" value="ECO:0007669"/>
    <property type="project" value="UniProtKB-KW"/>
</dbReference>
<dbReference type="OrthoDB" id="2031270at2"/>